<gene>
    <name evidence="1" type="ORF">MEDL_44831</name>
</gene>
<dbReference type="AlphaFoldDB" id="A0A8S3TKE4"/>
<organism evidence="1 2">
    <name type="scientific">Mytilus edulis</name>
    <name type="common">Blue mussel</name>
    <dbReference type="NCBI Taxonomy" id="6550"/>
    <lineage>
        <taxon>Eukaryota</taxon>
        <taxon>Metazoa</taxon>
        <taxon>Spiralia</taxon>
        <taxon>Lophotrochozoa</taxon>
        <taxon>Mollusca</taxon>
        <taxon>Bivalvia</taxon>
        <taxon>Autobranchia</taxon>
        <taxon>Pteriomorphia</taxon>
        <taxon>Mytilida</taxon>
        <taxon>Mytiloidea</taxon>
        <taxon>Mytilidae</taxon>
        <taxon>Mytilinae</taxon>
        <taxon>Mytilus</taxon>
    </lineage>
</organism>
<protein>
    <submittedName>
        <fullName evidence="1">Uncharacterized protein</fullName>
    </submittedName>
</protein>
<evidence type="ECO:0000313" key="2">
    <source>
        <dbReference type="Proteomes" id="UP000683360"/>
    </source>
</evidence>
<accession>A0A8S3TKE4</accession>
<name>A0A8S3TKE4_MYTED</name>
<reference evidence="1" key="1">
    <citation type="submission" date="2021-03" db="EMBL/GenBank/DDBJ databases">
        <authorList>
            <person name="Bekaert M."/>
        </authorList>
    </citation>
    <scope>NUCLEOTIDE SEQUENCE</scope>
</reference>
<evidence type="ECO:0000313" key="1">
    <source>
        <dbReference type="EMBL" id="CAG2232085.1"/>
    </source>
</evidence>
<dbReference type="EMBL" id="CAJPWZ010002164">
    <property type="protein sequence ID" value="CAG2232085.1"/>
    <property type="molecule type" value="Genomic_DNA"/>
</dbReference>
<sequence>MDTGLDSPIREAIANEVKSVIASSKQDMLNNMSAMMNSRLNRLQSNIQQSQFDISNAQITKIEESVSNNYKFQRKGNENQFRHSVKVISKLTEARSLLDTPDVSLSKVAAAKDKISEGIDLVQEPQWLHHQQPAKTTSASTVSSITTYPVSSTTTSQVQLITTCQVFSTTTSPVSLITDIPSGLYKSRSSVFNNNQPKIFNNNQLIVFNNNKFRVFNNNLPNVLNNTQHSVCNDNMFRGFDNIMFRGFDNIMFRGFNNNLPRVFNINMPSVLNNYQSSFCNNNLLSGFIDKQPSHCKCFHHLPPQCPQHQAQCLQQQPAKSLNSYKLFKIFRKQHAQFRQ</sequence>
<comment type="caution">
    <text evidence="1">The sequence shown here is derived from an EMBL/GenBank/DDBJ whole genome shotgun (WGS) entry which is preliminary data.</text>
</comment>
<proteinExistence type="predicted"/>
<dbReference type="Proteomes" id="UP000683360">
    <property type="component" value="Unassembled WGS sequence"/>
</dbReference>
<keyword evidence="2" id="KW-1185">Reference proteome</keyword>